<evidence type="ECO:0000259" key="4">
    <source>
        <dbReference type="PROSITE" id="PS50109"/>
    </source>
</evidence>
<keyword evidence="3" id="KW-0597">Phosphoprotein</keyword>
<accession>A0ABW2ZKU5</accession>
<dbReference type="CDD" id="cd00075">
    <property type="entry name" value="HATPase"/>
    <property type="match status" value="1"/>
</dbReference>
<evidence type="ECO:0000256" key="1">
    <source>
        <dbReference type="ARBA" id="ARBA00000085"/>
    </source>
</evidence>
<dbReference type="InterPro" id="IPR036890">
    <property type="entry name" value="HATPase_C_sf"/>
</dbReference>
<dbReference type="SMART" id="SM00065">
    <property type="entry name" value="GAF"/>
    <property type="match status" value="1"/>
</dbReference>
<dbReference type="InterPro" id="IPR005467">
    <property type="entry name" value="His_kinase_dom"/>
</dbReference>
<comment type="caution">
    <text evidence="5">The sequence shown here is derived from an EMBL/GenBank/DDBJ whole genome shotgun (WGS) entry which is preliminary data.</text>
</comment>
<gene>
    <name evidence="5" type="ORF">ACFQZI_18085</name>
</gene>
<dbReference type="SMART" id="SM00388">
    <property type="entry name" value="HisKA"/>
    <property type="match status" value="1"/>
</dbReference>
<dbReference type="PRINTS" id="PR00344">
    <property type="entry name" value="BCTRLSENSOR"/>
</dbReference>
<dbReference type="InterPro" id="IPR029016">
    <property type="entry name" value="GAF-like_dom_sf"/>
</dbReference>
<dbReference type="PANTHER" id="PTHR43102">
    <property type="entry name" value="SLR1143 PROTEIN"/>
    <property type="match status" value="1"/>
</dbReference>
<dbReference type="Pfam" id="PF02518">
    <property type="entry name" value="HATPase_c"/>
    <property type="match status" value="1"/>
</dbReference>
<organism evidence="5 6">
    <name type="scientific">Mucilaginibacter lutimaris</name>
    <dbReference type="NCBI Taxonomy" id="931629"/>
    <lineage>
        <taxon>Bacteria</taxon>
        <taxon>Pseudomonadati</taxon>
        <taxon>Bacteroidota</taxon>
        <taxon>Sphingobacteriia</taxon>
        <taxon>Sphingobacteriales</taxon>
        <taxon>Sphingobacteriaceae</taxon>
        <taxon>Mucilaginibacter</taxon>
    </lineage>
</organism>
<dbReference type="SUPFAM" id="SSF55781">
    <property type="entry name" value="GAF domain-like"/>
    <property type="match status" value="1"/>
</dbReference>
<dbReference type="InterPro" id="IPR004358">
    <property type="entry name" value="Sig_transdc_His_kin-like_C"/>
</dbReference>
<keyword evidence="5" id="KW-0547">Nucleotide-binding</keyword>
<dbReference type="PANTHER" id="PTHR43102:SF2">
    <property type="entry name" value="GAF DOMAIN-CONTAINING PROTEIN"/>
    <property type="match status" value="1"/>
</dbReference>
<dbReference type="PROSITE" id="PS50109">
    <property type="entry name" value="HIS_KIN"/>
    <property type="match status" value="1"/>
</dbReference>
<comment type="catalytic activity">
    <reaction evidence="1">
        <text>ATP + protein L-histidine = ADP + protein N-phospho-L-histidine.</text>
        <dbReference type="EC" id="2.7.13.3"/>
    </reaction>
</comment>
<reference evidence="6" key="1">
    <citation type="journal article" date="2019" name="Int. J. Syst. Evol. Microbiol.">
        <title>The Global Catalogue of Microorganisms (GCM) 10K type strain sequencing project: providing services to taxonomists for standard genome sequencing and annotation.</title>
        <authorList>
            <consortium name="The Broad Institute Genomics Platform"/>
            <consortium name="The Broad Institute Genome Sequencing Center for Infectious Disease"/>
            <person name="Wu L."/>
            <person name="Ma J."/>
        </authorList>
    </citation>
    <scope>NUCLEOTIDE SEQUENCE [LARGE SCALE GENOMIC DNA]</scope>
    <source>
        <strain evidence="6">CCUG 60742</strain>
    </source>
</reference>
<dbReference type="Proteomes" id="UP001597073">
    <property type="component" value="Unassembled WGS sequence"/>
</dbReference>
<keyword evidence="6" id="KW-1185">Reference proteome</keyword>
<evidence type="ECO:0000256" key="2">
    <source>
        <dbReference type="ARBA" id="ARBA00012438"/>
    </source>
</evidence>
<dbReference type="CDD" id="cd00082">
    <property type="entry name" value="HisKA"/>
    <property type="match status" value="1"/>
</dbReference>
<evidence type="ECO:0000313" key="6">
    <source>
        <dbReference type="Proteomes" id="UP001597073"/>
    </source>
</evidence>
<dbReference type="Gene3D" id="3.30.450.40">
    <property type="match status" value="1"/>
</dbReference>
<feature type="domain" description="Histidine kinase" evidence="4">
    <location>
        <begin position="191"/>
        <end position="405"/>
    </location>
</feature>
<sequence length="419" mass="46695">MSSTFSYPIPENETERLASLASYNLLDTSPEEDFDELTLLASEICQTPIALISLIDGRRQWFKSKYGVELSETPKEFAFCTHTIVNKKDILVVKDARKDERFATNPLVTGDENVVFYAGVPLVNEDGYALGSLCVIDHKPKHLNDKQLKALHVIGKQVLNQMELRRKIAKLQKSNEDLLEANMFIQKFASTAAHDIKNPLSSILLTSQALQLRLQNTGDHKSRSLAGLTINASKRLLTLLDGMLNYSTQPSTLLSKQETLKLNVLLKNVVELVDVPANITVNLPRNEHELTCSAVALEQIFLNLLTNAVRYNDKQAGIVSILFKEDNNTYHFKVSDNGMGIAEKDLTKIFEKDVTLNTLDRFNKKGNGLGLYTVKLLVEKLGGTIYAESKVGEGAVFVFSVKKYMLADIGDTVSLSNRQ</sequence>
<dbReference type="Pfam" id="PF00512">
    <property type="entry name" value="HisKA"/>
    <property type="match status" value="1"/>
</dbReference>
<dbReference type="InterPro" id="IPR036097">
    <property type="entry name" value="HisK_dim/P_sf"/>
</dbReference>
<keyword evidence="5" id="KW-0067">ATP-binding</keyword>
<protein>
    <recommendedName>
        <fullName evidence="2">histidine kinase</fullName>
        <ecNumber evidence="2">2.7.13.3</ecNumber>
    </recommendedName>
</protein>
<dbReference type="InterPro" id="IPR003594">
    <property type="entry name" value="HATPase_dom"/>
</dbReference>
<dbReference type="SUPFAM" id="SSF55874">
    <property type="entry name" value="ATPase domain of HSP90 chaperone/DNA topoisomerase II/histidine kinase"/>
    <property type="match status" value="1"/>
</dbReference>
<dbReference type="GO" id="GO:0005524">
    <property type="term" value="F:ATP binding"/>
    <property type="evidence" value="ECO:0007669"/>
    <property type="project" value="UniProtKB-KW"/>
</dbReference>
<evidence type="ECO:0000256" key="3">
    <source>
        <dbReference type="ARBA" id="ARBA00022553"/>
    </source>
</evidence>
<proteinExistence type="predicted"/>
<dbReference type="SUPFAM" id="SSF47384">
    <property type="entry name" value="Homodimeric domain of signal transducing histidine kinase"/>
    <property type="match status" value="1"/>
</dbReference>
<dbReference type="RefSeq" id="WP_377145010.1">
    <property type="nucleotide sequence ID" value="NZ_JBHTIA010000013.1"/>
</dbReference>
<dbReference type="EMBL" id="JBHTIA010000013">
    <property type="protein sequence ID" value="MFD0766776.1"/>
    <property type="molecule type" value="Genomic_DNA"/>
</dbReference>
<dbReference type="Gene3D" id="3.30.565.10">
    <property type="entry name" value="Histidine kinase-like ATPase, C-terminal domain"/>
    <property type="match status" value="1"/>
</dbReference>
<dbReference type="InterPro" id="IPR003018">
    <property type="entry name" value="GAF"/>
</dbReference>
<dbReference type="InterPro" id="IPR003661">
    <property type="entry name" value="HisK_dim/P_dom"/>
</dbReference>
<dbReference type="Gene3D" id="1.10.287.130">
    <property type="match status" value="1"/>
</dbReference>
<dbReference type="EC" id="2.7.13.3" evidence="2"/>
<dbReference type="SMART" id="SM00387">
    <property type="entry name" value="HATPase_c"/>
    <property type="match status" value="1"/>
</dbReference>
<dbReference type="Pfam" id="PF01590">
    <property type="entry name" value="GAF"/>
    <property type="match status" value="1"/>
</dbReference>
<name>A0ABW2ZKU5_9SPHI</name>
<evidence type="ECO:0000313" key="5">
    <source>
        <dbReference type="EMBL" id="MFD0766776.1"/>
    </source>
</evidence>